<organism evidence="2">
    <name type="scientific">Amphimedon queenslandica</name>
    <name type="common">Sponge</name>
    <dbReference type="NCBI Taxonomy" id="400682"/>
    <lineage>
        <taxon>Eukaryota</taxon>
        <taxon>Metazoa</taxon>
        <taxon>Porifera</taxon>
        <taxon>Demospongiae</taxon>
        <taxon>Heteroscleromorpha</taxon>
        <taxon>Haplosclerida</taxon>
        <taxon>Niphatidae</taxon>
        <taxon>Amphimedon</taxon>
    </lineage>
</organism>
<dbReference type="Pfam" id="PF14214">
    <property type="entry name" value="Helitron_like_N"/>
    <property type="match status" value="1"/>
</dbReference>
<dbReference type="EnsemblMetazoa" id="Aqu2.1.42326_001">
    <property type="protein sequence ID" value="Aqu2.1.42326_001"/>
    <property type="gene ID" value="Aqu2.1.42326"/>
</dbReference>
<sequence length="268" mass="30517">MIGRESERFSNKVVHYGTSLRGTRQYWFKERNKLIAMIDTLGLPTIFFTHIAAYHQWPELAHFICPEDPDDKQARATVVINNPALVDWFFTYRIQRFVKVFYVGILGATDYWMRFECQHRGSPHVHGLAWLPNAAIVEDLLSSSPDLVESTKEKIIEYADKIMSTINPAVLPDGSNVSDAPPAKVDSHICIKSYSKVTDFEEDMNDLTATCQRHTRCSGSYCLCTHNGKQECRFGYPKDLQTQTIITEEEPVILTACNDGMLNSFNPI</sequence>
<evidence type="ECO:0000313" key="2">
    <source>
        <dbReference type="EnsemblMetazoa" id="Aqu2.1.42326_001"/>
    </source>
</evidence>
<dbReference type="InterPro" id="IPR025476">
    <property type="entry name" value="Helitron_helicase-like"/>
</dbReference>
<dbReference type="OrthoDB" id="5969700at2759"/>
<accession>A0A1X7VPM3</accession>
<dbReference type="AlphaFoldDB" id="A0A1X7VPM3"/>
<dbReference type="STRING" id="400682.A0A1X7VPM3"/>
<proteinExistence type="predicted"/>
<feature type="domain" description="Helitron helicase-like" evidence="1">
    <location>
        <begin position="8"/>
        <end position="128"/>
    </location>
</feature>
<reference evidence="2" key="1">
    <citation type="submission" date="2017-05" db="UniProtKB">
        <authorList>
            <consortium name="EnsemblMetazoa"/>
        </authorList>
    </citation>
    <scope>IDENTIFICATION</scope>
</reference>
<name>A0A1X7VPM3_AMPQE</name>
<dbReference type="InParanoid" id="A0A1X7VPM3"/>
<protein>
    <recommendedName>
        <fullName evidence="1">Helitron helicase-like domain-containing protein</fullName>
    </recommendedName>
</protein>
<evidence type="ECO:0000259" key="1">
    <source>
        <dbReference type="Pfam" id="PF14214"/>
    </source>
</evidence>